<proteinExistence type="predicted"/>
<dbReference type="EMBL" id="CP031001">
    <property type="protein sequence ID" value="QHN75420.1"/>
    <property type="molecule type" value="Genomic_DNA"/>
</dbReference>
<dbReference type="EMBL" id="CP031001">
    <property type="protein sequence ID" value="QHN75419.1"/>
    <property type="molecule type" value="Genomic_DNA"/>
</dbReference>
<protein>
    <recommendedName>
        <fullName evidence="5">Zinc finger GRF-type domain-containing protein</fullName>
    </recommendedName>
</protein>
<keyword evidence="2" id="KW-0812">Transmembrane</keyword>
<keyword evidence="2" id="KW-0472">Membrane</keyword>
<keyword evidence="1" id="KW-0175">Coiled coil</keyword>
<dbReference type="Proteomes" id="UP000464620">
    <property type="component" value="Chromosome B09"/>
</dbReference>
<organism evidence="3 4">
    <name type="scientific">Arachis hypogaea</name>
    <name type="common">Peanut</name>
    <dbReference type="NCBI Taxonomy" id="3818"/>
    <lineage>
        <taxon>Eukaryota</taxon>
        <taxon>Viridiplantae</taxon>
        <taxon>Streptophyta</taxon>
        <taxon>Embryophyta</taxon>
        <taxon>Tracheophyta</taxon>
        <taxon>Spermatophyta</taxon>
        <taxon>Magnoliopsida</taxon>
        <taxon>eudicotyledons</taxon>
        <taxon>Gunneridae</taxon>
        <taxon>Pentapetalae</taxon>
        <taxon>rosids</taxon>
        <taxon>fabids</taxon>
        <taxon>Fabales</taxon>
        <taxon>Fabaceae</taxon>
        <taxon>Papilionoideae</taxon>
        <taxon>50 kb inversion clade</taxon>
        <taxon>dalbergioids sensu lato</taxon>
        <taxon>Dalbergieae</taxon>
        <taxon>Pterocarpus clade</taxon>
        <taxon>Arachis</taxon>
    </lineage>
</organism>
<accession>A0A6B9V2A8</accession>
<feature type="transmembrane region" description="Helical" evidence="2">
    <location>
        <begin position="159"/>
        <end position="179"/>
    </location>
</feature>
<evidence type="ECO:0000256" key="1">
    <source>
        <dbReference type="SAM" id="Coils"/>
    </source>
</evidence>
<keyword evidence="2" id="KW-1133">Transmembrane helix</keyword>
<name>A0A6B9V2A8_ARAHY</name>
<evidence type="ECO:0008006" key="5">
    <source>
        <dbReference type="Google" id="ProtNLM"/>
    </source>
</evidence>
<dbReference type="OrthoDB" id="1436449at2759"/>
<evidence type="ECO:0000313" key="4">
    <source>
        <dbReference type="Proteomes" id="UP000464620"/>
    </source>
</evidence>
<evidence type="ECO:0000256" key="2">
    <source>
        <dbReference type="SAM" id="Phobius"/>
    </source>
</evidence>
<feature type="coiled-coil region" evidence="1">
    <location>
        <begin position="104"/>
        <end position="152"/>
    </location>
</feature>
<gene>
    <name evidence="3" type="ORF">DS421_19g635170</name>
</gene>
<sequence>MLCIEILTQRPITKNMGLLQEKSSSLSLNCGNVVSGRSSLLRNKKKKKFDYNNGKCLHGIEAVVLKSGTEWNPDRLFLGCPLWESAEHRCEYFVWLDEVEGKTKKKVETEVESKERSLKQSYQKMNELTEYATKLEEDVQQLQKTVNLIRGEIKCIKNMVMGICLGLKFCVLWIFRIYAQK</sequence>
<dbReference type="AlphaFoldDB" id="A0A6B9V2A8"/>
<reference evidence="3 4" key="1">
    <citation type="submission" date="2020-01" db="EMBL/GenBank/DDBJ databases">
        <title>Genome sequence of Arachis hypogaea, cultivar Shitouqi.</title>
        <authorList>
            <person name="Zhuang W."/>
            <person name="Chen H."/>
            <person name="Varshney R."/>
            <person name="Wang D."/>
            <person name="Ming R."/>
        </authorList>
    </citation>
    <scope>NUCLEOTIDE SEQUENCE [LARGE SCALE GENOMIC DNA]</scope>
    <source>
        <tissue evidence="3">Young leaf</tissue>
    </source>
</reference>
<evidence type="ECO:0000313" key="3">
    <source>
        <dbReference type="EMBL" id="QHN75420.1"/>
    </source>
</evidence>